<protein>
    <submittedName>
        <fullName evidence="9">PTS system fructose IIA component</fullName>
    </submittedName>
</protein>
<dbReference type="OrthoDB" id="6578004at2"/>
<gene>
    <name evidence="9" type="ORF">FD09_GL000445</name>
</gene>
<dbReference type="EMBL" id="AZEC01000001">
    <property type="protein sequence ID" value="KRL14785.1"/>
    <property type="molecule type" value="Genomic_DNA"/>
</dbReference>
<dbReference type="Pfam" id="PF03610">
    <property type="entry name" value="EIIA-man"/>
    <property type="match status" value="1"/>
</dbReference>
<evidence type="ECO:0000256" key="2">
    <source>
        <dbReference type="ARBA" id="ARBA00022448"/>
    </source>
</evidence>
<dbReference type="PANTHER" id="PTHR33799">
    <property type="entry name" value="PTS PERMEASE-RELATED-RELATED"/>
    <property type="match status" value="1"/>
</dbReference>
<sequence>MKRFIVASHGELAKGIQSTIELFAGHELPITYITAYTKADSDLDDQLKKALAPVTPADQVIIFTDLMGGSVNQKLTLAAAPYKNIFIIAGFNLPVILEAVLSADPVDQKYITTLIDKGRSGLQQVSLPSKPIDSNNDDFLN</sequence>
<dbReference type="RefSeq" id="WP_057817784.1">
    <property type="nucleotide sequence ID" value="NZ_AZEC01000001.1"/>
</dbReference>
<dbReference type="SUPFAM" id="SSF53062">
    <property type="entry name" value="PTS system fructose IIA component-like"/>
    <property type="match status" value="1"/>
</dbReference>
<keyword evidence="4" id="KW-0762">Sugar transport</keyword>
<keyword evidence="2" id="KW-0813">Transport</keyword>
<keyword evidence="7" id="KW-0418">Kinase</keyword>
<dbReference type="InterPro" id="IPR033887">
    <property type="entry name" value="PTS_IIA_man"/>
</dbReference>
<reference evidence="9 10" key="1">
    <citation type="journal article" date="2015" name="Genome Announc.">
        <title>Expanding the biotechnology potential of lactobacilli through comparative genomics of 213 strains and associated genera.</title>
        <authorList>
            <person name="Sun Z."/>
            <person name="Harris H.M."/>
            <person name="McCann A."/>
            <person name="Guo C."/>
            <person name="Argimon S."/>
            <person name="Zhang W."/>
            <person name="Yang X."/>
            <person name="Jeffery I.B."/>
            <person name="Cooney J.C."/>
            <person name="Kagawa T.F."/>
            <person name="Liu W."/>
            <person name="Song Y."/>
            <person name="Salvetti E."/>
            <person name="Wrobel A."/>
            <person name="Rasinkangas P."/>
            <person name="Parkhill J."/>
            <person name="Rea M.C."/>
            <person name="O'Sullivan O."/>
            <person name="Ritari J."/>
            <person name="Douillard F.P."/>
            <person name="Paul Ross R."/>
            <person name="Yang R."/>
            <person name="Briner A.E."/>
            <person name="Felis G.E."/>
            <person name="de Vos W.M."/>
            <person name="Barrangou R."/>
            <person name="Klaenhammer T.R."/>
            <person name="Caufield P.W."/>
            <person name="Cui Y."/>
            <person name="Zhang H."/>
            <person name="O'Toole P.W."/>
        </authorList>
    </citation>
    <scope>NUCLEOTIDE SEQUENCE [LARGE SCALE GENOMIC DNA]</scope>
    <source>
        <strain evidence="9 10">DSM 12744</strain>
    </source>
</reference>
<name>A0A0R1N3S2_9LACO</name>
<dbReference type="CDD" id="cd00006">
    <property type="entry name" value="PTS_IIA_man"/>
    <property type="match status" value="1"/>
</dbReference>
<evidence type="ECO:0000256" key="3">
    <source>
        <dbReference type="ARBA" id="ARBA00022490"/>
    </source>
</evidence>
<proteinExistence type="predicted"/>
<dbReference type="Proteomes" id="UP000051330">
    <property type="component" value="Unassembled WGS sequence"/>
</dbReference>
<dbReference type="PROSITE" id="PS51096">
    <property type="entry name" value="PTS_EIIA_TYPE_4"/>
    <property type="match status" value="1"/>
</dbReference>
<accession>A0A0R1N3S2</accession>
<evidence type="ECO:0000313" key="9">
    <source>
        <dbReference type="EMBL" id="KRL14785.1"/>
    </source>
</evidence>
<evidence type="ECO:0000256" key="4">
    <source>
        <dbReference type="ARBA" id="ARBA00022597"/>
    </source>
</evidence>
<feature type="domain" description="PTS EIIA type-4" evidence="8">
    <location>
        <begin position="1"/>
        <end position="122"/>
    </location>
</feature>
<evidence type="ECO:0000256" key="5">
    <source>
        <dbReference type="ARBA" id="ARBA00022679"/>
    </source>
</evidence>
<dbReference type="PANTHER" id="PTHR33799:SF1">
    <property type="entry name" value="PTS SYSTEM MANNOSE-SPECIFIC EIIAB COMPONENT-RELATED"/>
    <property type="match status" value="1"/>
</dbReference>
<dbReference type="GO" id="GO:0016301">
    <property type="term" value="F:kinase activity"/>
    <property type="evidence" value="ECO:0007669"/>
    <property type="project" value="UniProtKB-KW"/>
</dbReference>
<dbReference type="GO" id="GO:0016020">
    <property type="term" value="C:membrane"/>
    <property type="evidence" value="ECO:0007669"/>
    <property type="project" value="InterPro"/>
</dbReference>
<organism evidence="9 10">
    <name type="scientific">Schleiferilactobacillus perolens DSM 12744</name>
    <dbReference type="NCBI Taxonomy" id="1423792"/>
    <lineage>
        <taxon>Bacteria</taxon>
        <taxon>Bacillati</taxon>
        <taxon>Bacillota</taxon>
        <taxon>Bacilli</taxon>
        <taxon>Lactobacillales</taxon>
        <taxon>Lactobacillaceae</taxon>
        <taxon>Schleiferilactobacillus</taxon>
    </lineage>
</organism>
<dbReference type="GO" id="GO:0005737">
    <property type="term" value="C:cytoplasm"/>
    <property type="evidence" value="ECO:0007669"/>
    <property type="project" value="UniProtKB-SubCell"/>
</dbReference>
<dbReference type="STRING" id="1423792.FD09_GL000445"/>
<dbReference type="InterPro" id="IPR004701">
    <property type="entry name" value="PTS_EIIA_man-typ"/>
</dbReference>
<dbReference type="Gene3D" id="3.40.50.510">
    <property type="entry name" value="Phosphotransferase system, mannose-type IIA component"/>
    <property type="match status" value="1"/>
</dbReference>
<dbReference type="PATRIC" id="fig|1423792.3.peg.449"/>
<keyword evidence="5" id="KW-0808">Transferase</keyword>
<evidence type="ECO:0000256" key="7">
    <source>
        <dbReference type="ARBA" id="ARBA00022777"/>
    </source>
</evidence>
<dbReference type="AlphaFoldDB" id="A0A0R1N3S2"/>
<dbReference type="GO" id="GO:0009401">
    <property type="term" value="P:phosphoenolpyruvate-dependent sugar phosphotransferase system"/>
    <property type="evidence" value="ECO:0007669"/>
    <property type="project" value="UniProtKB-KW"/>
</dbReference>
<evidence type="ECO:0000313" key="10">
    <source>
        <dbReference type="Proteomes" id="UP000051330"/>
    </source>
</evidence>
<dbReference type="InterPro" id="IPR051471">
    <property type="entry name" value="Bacterial_PTS_sugar_comp"/>
</dbReference>
<keyword evidence="10" id="KW-1185">Reference proteome</keyword>
<keyword evidence="3" id="KW-0963">Cytoplasm</keyword>
<evidence type="ECO:0000259" key="8">
    <source>
        <dbReference type="PROSITE" id="PS51096"/>
    </source>
</evidence>
<evidence type="ECO:0000256" key="1">
    <source>
        <dbReference type="ARBA" id="ARBA00004496"/>
    </source>
</evidence>
<comment type="caution">
    <text evidence="9">The sequence shown here is derived from an EMBL/GenBank/DDBJ whole genome shotgun (WGS) entry which is preliminary data.</text>
</comment>
<dbReference type="InterPro" id="IPR036662">
    <property type="entry name" value="PTS_EIIA_man-typ_sf"/>
</dbReference>
<keyword evidence="6" id="KW-0598">Phosphotransferase system</keyword>
<evidence type="ECO:0000256" key="6">
    <source>
        <dbReference type="ARBA" id="ARBA00022683"/>
    </source>
</evidence>
<comment type="subcellular location">
    <subcellularLocation>
        <location evidence="1">Cytoplasm</location>
    </subcellularLocation>
</comment>